<reference evidence="1 2" key="1">
    <citation type="submission" date="2019-07" db="EMBL/GenBank/DDBJ databases">
        <title>New species of Amycolatopsis and Streptomyces.</title>
        <authorList>
            <person name="Duangmal K."/>
            <person name="Teo W.F.A."/>
            <person name="Lipun K."/>
        </authorList>
    </citation>
    <scope>NUCLEOTIDE SEQUENCE [LARGE SCALE GENOMIC DNA]</scope>
    <source>
        <strain evidence="1 2">NBRC 109810</strain>
    </source>
</reference>
<sequence>MVQLPPVSLDVFDEARKEAYVILARVMARLARGEHVVRLGVTVDGMERPLSATLPLTVEGEGTADDLIGAEERYFENAAFLLACGLAQRLSYGVMYLRSPSGGVEGPAYVIRAWRLRWASLAECTAAEAAELIGDREPALFEDAFSLQDDEAIYPPVAYEIP</sequence>
<comment type="caution">
    <text evidence="1">The sequence shown here is derived from an EMBL/GenBank/DDBJ whole genome shotgun (WGS) entry which is preliminary data.</text>
</comment>
<dbReference type="OrthoDB" id="4206814at2"/>
<evidence type="ECO:0000313" key="2">
    <source>
        <dbReference type="Proteomes" id="UP000325849"/>
    </source>
</evidence>
<keyword evidence="2" id="KW-1185">Reference proteome</keyword>
<evidence type="ECO:0000313" key="1">
    <source>
        <dbReference type="EMBL" id="MPY38272.1"/>
    </source>
</evidence>
<dbReference type="RefSeq" id="WP_152895785.1">
    <property type="nucleotide sequence ID" value="NZ_VJZD01000480.1"/>
</dbReference>
<proteinExistence type="predicted"/>
<dbReference type="AlphaFoldDB" id="A0A5N8VTZ6"/>
<dbReference type="Proteomes" id="UP000325849">
    <property type="component" value="Unassembled WGS sequence"/>
</dbReference>
<name>A0A5N8VTZ6_9ACTN</name>
<gene>
    <name evidence="1" type="ORF">FNH09_45845</name>
</gene>
<organism evidence="1 2">
    <name type="scientific">Streptomyces adustus</name>
    <dbReference type="NCBI Taxonomy" id="1609272"/>
    <lineage>
        <taxon>Bacteria</taxon>
        <taxon>Bacillati</taxon>
        <taxon>Actinomycetota</taxon>
        <taxon>Actinomycetes</taxon>
        <taxon>Kitasatosporales</taxon>
        <taxon>Streptomycetaceae</taxon>
        <taxon>Streptomyces</taxon>
    </lineage>
</organism>
<protein>
    <submittedName>
        <fullName evidence="1">Uncharacterized protein</fullName>
    </submittedName>
</protein>
<accession>A0A5N8VTZ6</accession>
<dbReference type="EMBL" id="VJZD01000480">
    <property type="protein sequence ID" value="MPY38272.1"/>
    <property type="molecule type" value="Genomic_DNA"/>
</dbReference>